<comment type="caution">
    <text evidence="1">The sequence shown here is derived from an EMBL/GenBank/DDBJ whole genome shotgun (WGS) entry which is preliminary data.</text>
</comment>
<reference evidence="1" key="1">
    <citation type="submission" date="2021-07" db="EMBL/GenBank/DDBJ databases">
        <authorList>
            <person name="Catto M.A."/>
            <person name="Jacobson A."/>
            <person name="Kennedy G."/>
            <person name="Labadie P."/>
            <person name="Hunt B.G."/>
            <person name="Srinivasan R."/>
        </authorList>
    </citation>
    <scope>NUCLEOTIDE SEQUENCE</scope>
    <source>
        <strain evidence="1">PL_HMW_Pooled</strain>
        <tissue evidence="1">Head</tissue>
    </source>
</reference>
<sequence>METSVKPLVPGDDLLRQWKFFQWQFDGYITFNEVRSAWSKENQAKALMHLIGIDCAYLYETATAAVKKDPDELKKHITGILKPVTNDCFERFTFKQMVRKEGEDVNRFVARCREKLERCGYPAGYSTDFLIVDALVHPLQDLVLQQHFFRMKDLKLEKVTEELQIHESGQAQMREVQSCRAKVNTVSCTMKYSRK</sequence>
<evidence type="ECO:0000313" key="2">
    <source>
        <dbReference type="Proteomes" id="UP001219518"/>
    </source>
</evidence>
<dbReference type="EMBL" id="JAHWGI010000026">
    <property type="protein sequence ID" value="KAK3907935.1"/>
    <property type="molecule type" value="Genomic_DNA"/>
</dbReference>
<organism evidence="1 2">
    <name type="scientific">Frankliniella fusca</name>
    <dbReference type="NCBI Taxonomy" id="407009"/>
    <lineage>
        <taxon>Eukaryota</taxon>
        <taxon>Metazoa</taxon>
        <taxon>Ecdysozoa</taxon>
        <taxon>Arthropoda</taxon>
        <taxon>Hexapoda</taxon>
        <taxon>Insecta</taxon>
        <taxon>Pterygota</taxon>
        <taxon>Neoptera</taxon>
        <taxon>Paraneoptera</taxon>
        <taxon>Thysanoptera</taxon>
        <taxon>Terebrantia</taxon>
        <taxon>Thripoidea</taxon>
        <taxon>Thripidae</taxon>
        <taxon>Frankliniella</taxon>
    </lineage>
</organism>
<proteinExistence type="predicted"/>
<reference evidence="1" key="2">
    <citation type="journal article" date="2023" name="BMC Genomics">
        <title>Pest status, molecular evolution, and epigenetic factors derived from the genome assembly of Frankliniella fusca, a thysanopteran phytovirus vector.</title>
        <authorList>
            <person name="Catto M.A."/>
            <person name="Labadie P.E."/>
            <person name="Jacobson A.L."/>
            <person name="Kennedy G.G."/>
            <person name="Srinivasan R."/>
            <person name="Hunt B.G."/>
        </authorList>
    </citation>
    <scope>NUCLEOTIDE SEQUENCE</scope>
    <source>
        <strain evidence="1">PL_HMW_Pooled</strain>
    </source>
</reference>
<gene>
    <name evidence="1" type="ORF">KUF71_018572</name>
</gene>
<dbReference type="AlphaFoldDB" id="A0AAE1GU63"/>
<name>A0AAE1GU63_9NEOP</name>
<accession>A0AAE1GU63</accession>
<evidence type="ECO:0000313" key="1">
    <source>
        <dbReference type="EMBL" id="KAK3907935.1"/>
    </source>
</evidence>
<protein>
    <submittedName>
        <fullName evidence="1">UPF0313 protein</fullName>
    </submittedName>
</protein>
<keyword evidence="2" id="KW-1185">Reference proteome</keyword>
<dbReference type="Proteomes" id="UP001219518">
    <property type="component" value="Unassembled WGS sequence"/>
</dbReference>